<sequence length="218" mass="24702">MTQNDFDQFQTLLQAVSELYGKPMTPFSVSIYWGALQQHDMAVVREAMNRHITNPDNGQFMPKPADLIRMMQGSSQDKALQAWHKVDKAVRRIGTYSSVVFDDPLIHRVLHEMGGWIAMGRKTEDEWPFVAREFEQRYRAFAGRQEVPEYLPVLVGIIEADSRREGFPVIEAPMLIGDANVAMAVMIAGTNKPALGMQQLDVERANEILLLVEKREAA</sequence>
<accession>A0A495BJB7</accession>
<evidence type="ECO:0000313" key="2">
    <source>
        <dbReference type="EMBL" id="RKQ61218.1"/>
    </source>
</evidence>
<dbReference type="Pfam" id="PF20081">
    <property type="entry name" value="DUF6475"/>
    <property type="match status" value="1"/>
</dbReference>
<organism evidence="2 3">
    <name type="scientific">Vogesella indigofera</name>
    <name type="common">Pseudomonas indigofera</name>
    <dbReference type="NCBI Taxonomy" id="45465"/>
    <lineage>
        <taxon>Bacteria</taxon>
        <taxon>Pseudomonadati</taxon>
        <taxon>Pseudomonadota</taxon>
        <taxon>Betaproteobacteria</taxon>
        <taxon>Neisseriales</taxon>
        <taxon>Chromobacteriaceae</taxon>
        <taxon>Vogesella</taxon>
    </lineage>
</organism>
<gene>
    <name evidence="2" type="ORF">C8E02_0985</name>
</gene>
<feature type="domain" description="DUF6475" evidence="1">
    <location>
        <begin position="99"/>
        <end position="187"/>
    </location>
</feature>
<reference evidence="2 3" key="1">
    <citation type="submission" date="2018-10" db="EMBL/GenBank/DDBJ databases">
        <title>Genomic Encyclopedia of Type Strains, Phase IV (KMG-IV): sequencing the most valuable type-strain genomes for metagenomic binning, comparative biology and taxonomic classification.</title>
        <authorList>
            <person name="Goeker M."/>
        </authorList>
    </citation>
    <scope>NUCLEOTIDE SEQUENCE [LARGE SCALE GENOMIC DNA]</scope>
    <source>
        <strain evidence="2 3">DSM 3303</strain>
    </source>
</reference>
<evidence type="ECO:0000259" key="1">
    <source>
        <dbReference type="Pfam" id="PF20081"/>
    </source>
</evidence>
<comment type="caution">
    <text evidence="2">The sequence shown here is derived from an EMBL/GenBank/DDBJ whole genome shotgun (WGS) entry which is preliminary data.</text>
</comment>
<dbReference type="AlphaFoldDB" id="A0A495BJB7"/>
<dbReference type="RefSeq" id="WP_120809855.1">
    <property type="nucleotide sequence ID" value="NZ_RBID01000011.1"/>
</dbReference>
<protein>
    <recommendedName>
        <fullName evidence="1">DUF6475 domain-containing protein</fullName>
    </recommendedName>
</protein>
<name>A0A495BJB7_VOGIN</name>
<evidence type="ECO:0000313" key="3">
    <source>
        <dbReference type="Proteomes" id="UP000279384"/>
    </source>
</evidence>
<dbReference type="Proteomes" id="UP000279384">
    <property type="component" value="Unassembled WGS sequence"/>
</dbReference>
<proteinExistence type="predicted"/>
<dbReference type="EMBL" id="RBID01000011">
    <property type="protein sequence ID" value="RKQ61218.1"/>
    <property type="molecule type" value="Genomic_DNA"/>
</dbReference>
<dbReference type="InterPro" id="IPR045521">
    <property type="entry name" value="DUF6475"/>
</dbReference>